<dbReference type="KEGG" id="xal:XALC_2414"/>
<dbReference type="Pfam" id="PF11351">
    <property type="entry name" value="GTA_holin_3TM"/>
    <property type="match status" value="1"/>
</dbReference>
<dbReference type="AlphaFoldDB" id="D2UF33"/>
<reference evidence="1 2" key="1">
    <citation type="journal article" date="2009" name="BMC Genomics">
        <title>The complete genome sequence of Xanthomonas albilineans provides new insights into the reductive genome evolution of the xylem-limited Xanthomonadaceae.</title>
        <authorList>
            <person name="Pieretti I."/>
            <person name="Royer M."/>
            <person name="Barbe V."/>
            <person name="Carrere S."/>
            <person name="Koebnik R."/>
            <person name="Cociancich S."/>
            <person name="Couloux A."/>
            <person name="Darrasse A."/>
            <person name="Gouzy J."/>
            <person name="Jacques M.A."/>
            <person name="Lauber E."/>
            <person name="Manceau C."/>
            <person name="Mangenot S."/>
            <person name="Poussier S."/>
            <person name="Segurens B."/>
            <person name="Szurek B."/>
            <person name="Verdier V."/>
            <person name="Arlat M."/>
            <person name="Rott P."/>
        </authorList>
    </citation>
    <scope>NUCLEOTIDE SEQUENCE [LARGE SCALE GENOMIC DNA]</scope>
    <source>
        <strain evidence="2">GPE PC73 / CFBP 7063</strain>
    </source>
</reference>
<keyword evidence="2" id="KW-1185">Reference proteome</keyword>
<gene>
    <name evidence="1" type="ordered locus">XALc_2414</name>
</gene>
<dbReference type="Proteomes" id="UP000001890">
    <property type="component" value="Chromosome"/>
</dbReference>
<name>D2UF33_XANAP</name>
<evidence type="ECO:0000313" key="1">
    <source>
        <dbReference type="EMBL" id="CBA16894.1"/>
    </source>
</evidence>
<dbReference type="STRING" id="380358.XALC_2414"/>
<proteinExistence type="predicted"/>
<protein>
    <submittedName>
        <fullName evidence="1">Uncharacterized protein</fullName>
    </submittedName>
</protein>
<evidence type="ECO:0000313" key="2">
    <source>
        <dbReference type="Proteomes" id="UP000001890"/>
    </source>
</evidence>
<dbReference type="InterPro" id="IPR021497">
    <property type="entry name" value="GTA_holin_3TM"/>
</dbReference>
<sequence length="118" mass="12812">MTTPSTINGHRVANLSPATLEEITMDISGIGTAAEAAKSIIGMFFPDKTEQDKTKLAATLTLIQTQTDIDKAKAQSSDPLQHWRGGLGWVCVARVLLELRRRATHQRGGSSRRPILST</sequence>
<organism evidence="1 2">
    <name type="scientific">Xanthomonas albilineans (strain GPE PC73 / CFBP 7063)</name>
    <dbReference type="NCBI Taxonomy" id="380358"/>
    <lineage>
        <taxon>Bacteria</taxon>
        <taxon>Pseudomonadati</taxon>
        <taxon>Pseudomonadota</taxon>
        <taxon>Gammaproteobacteria</taxon>
        <taxon>Lysobacterales</taxon>
        <taxon>Lysobacteraceae</taxon>
        <taxon>Xanthomonas</taxon>
    </lineage>
</organism>
<accession>D2UF33</accession>
<dbReference type="EMBL" id="FP565176">
    <property type="protein sequence ID" value="CBA16894.1"/>
    <property type="molecule type" value="Genomic_DNA"/>
</dbReference>